<dbReference type="Proteomes" id="UP000095210">
    <property type="component" value="Chromosome"/>
</dbReference>
<reference evidence="4" key="1">
    <citation type="submission" date="2016-03" db="EMBL/GenBank/DDBJ databases">
        <title>Complete genome sequence of the type strain Actinoalloteichus hymeniacidonis DSM 45092.</title>
        <authorList>
            <person name="Schaffert L."/>
            <person name="Albersmeier A."/>
            <person name="Winkler A."/>
            <person name="Kalinowski J."/>
            <person name="Zotchev S."/>
            <person name="Ruckert C."/>
        </authorList>
    </citation>
    <scope>NUCLEOTIDE SEQUENCE [LARGE SCALE GENOMIC DNA]</scope>
    <source>
        <strain evidence="4">HPA177(T) (DSM 45092(T))</strain>
    </source>
</reference>
<feature type="transmembrane region" description="Helical" evidence="2">
    <location>
        <begin position="420"/>
        <end position="439"/>
    </location>
</feature>
<feature type="transmembrane region" description="Helical" evidence="2">
    <location>
        <begin position="313"/>
        <end position="333"/>
    </location>
</feature>
<feature type="region of interest" description="Disordered" evidence="1">
    <location>
        <begin position="199"/>
        <end position="221"/>
    </location>
</feature>
<feature type="transmembrane region" description="Helical" evidence="2">
    <location>
        <begin position="64"/>
        <end position="79"/>
    </location>
</feature>
<evidence type="ECO:0000256" key="2">
    <source>
        <dbReference type="SAM" id="Phobius"/>
    </source>
</evidence>
<protein>
    <submittedName>
        <fullName evidence="3">Uncharacterized protein</fullName>
    </submittedName>
</protein>
<feature type="transmembrane region" description="Helical" evidence="2">
    <location>
        <begin position="99"/>
        <end position="120"/>
    </location>
</feature>
<feature type="transmembrane region" description="Helical" evidence="2">
    <location>
        <begin position="258"/>
        <end position="276"/>
    </location>
</feature>
<dbReference type="EMBL" id="CP014859">
    <property type="protein sequence ID" value="AOS64435.1"/>
    <property type="molecule type" value="Genomic_DNA"/>
</dbReference>
<feature type="transmembrane region" description="Helical" evidence="2">
    <location>
        <begin position="158"/>
        <end position="177"/>
    </location>
</feature>
<evidence type="ECO:0000256" key="1">
    <source>
        <dbReference type="SAM" id="MobiDB-lite"/>
    </source>
</evidence>
<keyword evidence="2" id="KW-1133">Transmembrane helix</keyword>
<feature type="transmembrane region" description="Helical" evidence="2">
    <location>
        <begin position="233"/>
        <end position="252"/>
    </location>
</feature>
<organism evidence="3 4">
    <name type="scientific">Actinoalloteichus hymeniacidonis</name>
    <dbReference type="NCBI Taxonomy" id="340345"/>
    <lineage>
        <taxon>Bacteria</taxon>
        <taxon>Bacillati</taxon>
        <taxon>Actinomycetota</taxon>
        <taxon>Actinomycetes</taxon>
        <taxon>Pseudonocardiales</taxon>
        <taxon>Pseudonocardiaceae</taxon>
        <taxon>Actinoalloteichus</taxon>
    </lineage>
</organism>
<evidence type="ECO:0000313" key="3">
    <source>
        <dbReference type="EMBL" id="AOS64435.1"/>
    </source>
</evidence>
<gene>
    <name evidence="3" type="ORF">TL08_18200</name>
</gene>
<feature type="transmembrane region" description="Helical" evidence="2">
    <location>
        <begin position="345"/>
        <end position="364"/>
    </location>
</feature>
<feature type="transmembrane region" description="Helical" evidence="2">
    <location>
        <begin position="39"/>
        <end position="57"/>
    </location>
</feature>
<keyword evidence="4" id="KW-1185">Reference proteome</keyword>
<name>A0AAC9HS91_9PSEU</name>
<feature type="transmembrane region" description="Helical" evidence="2">
    <location>
        <begin position="283"/>
        <end position="301"/>
    </location>
</feature>
<keyword evidence="2" id="KW-0472">Membrane</keyword>
<sequence>MFHCLAAAGVLTAAAAMFPLSTLLPPSFGLPQLQMGLEVESLVVLGIATAGLAVGALPRPPHQLVPIGAALTLAIPWTVEPRIPFPFVGSTWAERSAVASSMLVIFGAMLVFAATLHAAARSVSLRHWRSGAALLVVVIGAPTAGSIMAGTLDPAPSVWAGLAGFGVLCAAGAYRAASGSWLGSGDRRADRTAEPALEAGRLADEDGPQSEADQGHPAVTADGPPSAALRNRLAQGAFLIPLLAVVVGWLISPVGITSWAFATIVLIGATGVAICWSAVASSLTGFLTAALTLAAGSILLFRDAAVSTAGIPAEWPLVLFGLGALVAGAMATAKAETRRRVDPRAWLGMLLCLGVAVASLISLADLATRPEPVEIETMRGIEMSEMYGSSAEEIFGPGSGLPREPRHFDPRIELPEPSPILAVVLIVAASGTLLVLALLRSRARPRSHAEPEAG</sequence>
<accession>A0AAC9HS91</accession>
<evidence type="ECO:0000313" key="4">
    <source>
        <dbReference type="Proteomes" id="UP000095210"/>
    </source>
</evidence>
<proteinExistence type="predicted"/>
<dbReference type="AlphaFoldDB" id="A0AAC9HS91"/>
<feature type="transmembrane region" description="Helical" evidence="2">
    <location>
        <begin position="132"/>
        <end position="152"/>
    </location>
</feature>
<keyword evidence="2" id="KW-0812">Transmembrane</keyword>
<dbReference type="KEGG" id="ahm:TL08_18200"/>